<gene>
    <name evidence="6" type="ORF">SGUI_2144</name>
</gene>
<evidence type="ECO:0000259" key="5">
    <source>
        <dbReference type="PROSITE" id="PS50983"/>
    </source>
</evidence>
<dbReference type="PROSITE" id="PS50983">
    <property type="entry name" value="FE_B12_PBP"/>
    <property type="match status" value="1"/>
</dbReference>
<evidence type="ECO:0000256" key="1">
    <source>
        <dbReference type="ARBA" id="ARBA00008814"/>
    </source>
</evidence>
<keyword evidence="7" id="KW-1185">Reference proteome</keyword>
<evidence type="ECO:0000313" key="6">
    <source>
        <dbReference type="EMBL" id="ANS79540.1"/>
    </source>
</evidence>
<dbReference type="Pfam" id="PF01497">
    <property type="entry name" value="Peripla_BP_2"/>
    <property type="match status" value="1"/>
</dbReference>
<dbReference type="PROSITE" id="PS51257">
    <property type="entry name" value="PROKAR_LIPOPROTEIN"/>
    <property type="match status" value="1"/>
</dbReference>
<dbReference type="GO" id="GO:0071281">
    <property type="term" value="P:cellular response to iron ion"/>
    <property type="evidence" value="ECO:0007669"/>
    <property type="project" value="TreeGrafter"/>
</dbReference>
<reference evidence="6 7" key="1">
    <citation type="submission" date="2016-03" db="EMBL/GenBank/DDBJ databases">
        <title>Shallow-sea hydrothermal system.</title>
        <authorList>
            <person name="Tang K."/>
        </authorList>
    </citation>
    <scope>NUCLEOTIDE SEQUENCE [LARGE SCALE GENOMIC DNA]</scope>
    <source>
        <strain evidence="6 7">JLT9</strain>
    </source>
</reference>
<feature type="chain" id="PRO_5039367559" evidence="4">
    <location>
        <begin position="21"/>
        <end position="335"/>
    </location>
</feature>
<dbReference type="AlphaFoldDB" id="A0A1B1NDL8"/>
<sequence length="335" mass="34662">MHLRQPLPLVGALALGLTLAACGGGSTDSDSADTASEQESASDEASDDAAMTSEGEMAGSGDFPVTVDTAAGEVTIEEQPQRIVSLSPSATEILFAIGAGDQVVAVDSFSTYPEEAPTTDLSGFEPNVEAIAGYEPDLVVISGDMNDLTASLTELDIPVVDNAAPTTIEAGWDGMAALGLATGHVDETADTIADLRQQVDDAFASFDGAEGLRVYHELDDTYFSASSNSFIGDVYSQFGAVNIADEADADGTGYPQLTEEAIIEADPQLIVITDQVSYTAEDVAERPGWSEISAVQNGNIVTVNADISSRWGPRLPELVTTLADAMSQVSVPAGG</sequence>
<accession>A0A1B1NDL8</accession>
<feature type="signal peptide" evidence="4">
    <location>
        <begin position="1"/>
        <end position="20"/>
    </location>
</feature>
<dbReference type="EMBL" id="CP014989">
    <property type="protein sequence ID" value="ANS79540.1"/>
    <property type="molecule type" value="Genomic_DNA"/>
</dbReference>
<dbReference type="PANTHER" id="PTHR30535:SF34">
    <property type="entry name" value="MOLYBDATE-BINDING PROTEIN MOLA"/>
    <property type="match status" value="1"/>
</dbReference>
<dbReference type="CDD" id="cd01143">
    <property type="entry name" value="YvrC"/>
    <property type="match status" value="1"/>
</dbReference>
<comment type="similarity">
    <text evidence="1">Belongs to the bacterial solute-binding protein 8 family.</text>
</comment>
<dbReference type="SUPFAM" id="SSF53807">
    <property type="entry name" value="Helical backbone' metal receptor"/>
    <property type="match status" value="1"/>
</dbReference>
<evidence type="ECO:0000256" key="4">
    <source>
        <dbReference type="SAM" id="SignalP"/>
    </source>
</evidence>
<dbReference type="Proteomes" id="UP000092482">
    <property type="component" value="Chromosome"/>
</dbReference>
<evidence type="ECO:0000256" key="2">
    <source>
        <dbReference type="ARBA" id="ARBA00022729"/>
    </source>
</evidence>
<dbReference type="OrthoDB" id="6495095at2"/>
<dbReference type="InterPro" id="IPR002491">
    <property type="entry name" value="ABC_transptr_periplasmic_BD"/>
</dbReference>
<feature type="domain" description="Fe/B12 periplasmic-binding" evidence="5">
    <location>
        <begin position="82"/>
        <end position="334"/>
    </location>
</feature>
<organism evidence="6 7">
    <name type="scientific">Serinicoccus hydrothermalis</name>
    <dbReference type="NCBI Taxonomy" id="1758689"/>
    <lineage>
        <taxon>Bacteria</taxon>
        <taxon>Bacillati</taxon>
        <taxon>Actinomycetota</taxon>
        <taxon>Actinomycetes</taxon>
        <taxon>Micrococcales</taxon>
        <taxon>Ornithinimicrobiaceae</taxon>
        <taxon>Serinicoccus</taxon>
    </lineage>
</organism>
<keyword evidence="2 4" id="KW-0732">Signal</keyword>
<name>A0A1B1NDL8_9MICO</name>
<dbReference type="PANTHER" id="PTHR30535">
    <property type="entry name" value="VITAMIN B12-BINDING PROTEIN"/>
    <property type="match status" value="1"/>
</dbReference>
<feature type="compositionally biased region" description="Low complexity" evidence="3">
    <location>
        <begin position="23"/>
        <end position="39"/>
    </location>
</feature>
<protein>
    <submittedName>
        <fullName evidence="6">Vitamin B12 ABC transporter, B12-binding component BtuF</fullName>
    </submittedName>
</protein>
<dbReference type="NCBIfam" id="NF038402">
    <property type="entry name" value="TroA_like"/>
    <property type="match status" value="1"/>
</dbReference>
<dbReference type="PATRIC" id="fig|1758689.4.peg.2234"/>
<dbReference type="Gene3D" id="3.40.50.1980">
    <property type="entry name" value="Nitrogenase molybdenum iron protein domain"/>
    <property type="match status" value="2"/>
</dbReference>
<evidence type="ECO:0000313" key="7">
    <source>
        <dbReference type="Proteomes" id="UP000092482"/>
    </source>
</evidence>
<dbReference type="InterPro" id="IPR050902">
    <property type="entry name" value="ABC_Transporter_SBP"/>
</dbReference>
<proteinExistence type="inferred from homology"/>
<dbReference type="InterPro" id="IPR054828">
    <property type="entry name" value="Vit_B12_bind_prot"/>
</dbReference>
<feature type="region of interest" description="Disordered" evidence="3">
    <location>
        <begin position="23"/>
        <end position="65"/>
    </location>
</feature>
<evidence type="ECO:0000256" key="3">
    <source>
        <dbReference type="SAM" id="MobiDB-lite"/>
    </source>
</evidence>
<dbReference type="KEGG" id="serj:SGUI_2144"/>
<dbReference type="RefSeq" id="WP_066639961.1">
    <property type="nucleotide sequence ID" value="NZ_CP014989.1"/>
</dbReference>
<dbReference type="STRING" id="1758689.SGUI_2144"/>